<reference evidence="1" key="1">
    <citation type="submission" date="2022-08" db="EMBL/GenBank/DDBJ databases">
        <title>Alicyclobacillus fastidiosus DSM 17978, complete genome.</title>
        <authorList>
            <person name="Wang Q."/>
            <person name="Cai R."/>
            <person name="Wang Z."/>
        </authorList>
    </citation>
    <scope>NUCLEOTIDE SEQUENCE</scope>
    <source>
        <strain evidence="1">DSM 17978</strain>
    </source>
</reference>
<dbReference type="EMBL" id="CP104067">
    <property type="protein sequence ID" value="WAH44278.1"/>
    <property type="molecule type" value="Genomic_DNA"/>
</dbReference>
<proteinExistence type="predicted"/>
<dbReference type="Proteomes" id="UP001164761">
    <property type="component" value="Chromosome"/>
</dbReference>
<sequence length="306" mass="34941">MPTSVPLREQGERMAFCETYFDAVGAQVVYLADGYREVRLPLDVDKELTDRPFFWLWAEKTHQKIEPTTLRLSFTEEAKRREDARLAAEHQLHLEKNPPQNPYERMFAKAPTTELITLGCFRMNKIVDSAMNRGQFACVQPMQTSPSGVLVPWLVLNLLIQFVTDSVEEKWMSIGVCLANRQPVFGFYDKIAGIAMKTVRPEAILKDASLSVADGMAFAKSCIRQHIDTLPVDWAEEAVQRLEDDLSQLDTYYKSILPDHDEATQQELIQEHKRKRAHLVTKSAPRTEVQITQAALVGLPVRIRTR</sequence>
<dbReference type="RefSeq" id="WP_268008174.1">
    <property type="nucleotide sequence ID" value="NZ_CP104067.1"/>
</dbReference>
<keyword evidence="2" id="KW-1185">Reference proteome</keyword>
<dbReference type="Pfam" id="PF11079">
    <property type="entry name" value="YqhG"/>
    <property type="match status" value="2"/>
</dbReference>
<dbReference type="InterPro" id="IPR024562">
    <property type="entry name" value="YqhG"/>
</dbReference>
<gene>
    <name evidence="1" type="ORF">NZD89_13345</name>
</gene>
<protein>
    <submittedName>
        <fullName evidence="1">YqhG family protein</fullName>
    </submittedName>
</protein>
<evidence type="ECO:0000313" key="1">
    <source>
        <dbReference type="EMBL" id="WAH44278.1"/>
    </source>
</evidence>
<organism evidence="1 2">
    <name type="scientific">Alicyclobacillus fastidiosus</name>
    <dbReference type="NCBI Taxonomy" id="392011"/>
    <lineage>
        <taxon>Bacteria</taxon>
        <taxon>Bacillati</taxon>
        <taxon>Bacillota</taxon>
        <taxon>Bacilli</taxon>
        <taxon>Bacillales</taxon>
        <taxon>Alicyclobacillaceae</taxon>
        <taxon>Alicyclobacillus</taxon>
    </lineage>
</organism>
<evidence type="ECO:0000313" key="2">
    <source>
        <dbReference type="Proteomes" id="UP001164761"/>
    </source>
</evidence>
<accession>A0ABY6ZMV1</accession>
<name>A0ABY6ZMV1_9BACL</name>